<dbReference type="PROSITE" id="PS50088">
    <property type="entry name" value="ANK_REPEAT"/>
    <property type="match status" value="1"/>
</dbReference>
<accession>A0A4Z1T686</accession>
<feature type="repeat" description="ANK" evidence="6">
    <location>
        <begin position="530"/>
        <end position="551"/>
    </location>
</feature>
<name>A0A4Z1T686_GIAMU</name>
<dbReference type="InterPro" id="IPR000719">
    <property type="entry name" value="Prot_kinase_dom"/>
</dbReference>
<dbReference type="Gene3D" id="1.25.40.20">
    <property type="entry name" value="Ankyrin repeat-containing domain"/>
    <property type="match status" value="1"/>
</dbReference>
<organism evidence="8 9">
    <name type="scientific">Giardia muris</name>
    <dbReference type="NCBI Taxonomy" id="5742"/>
    <lineage>
        <taxon>Eukaryota</taxon>
        <taxon>Metamonada</taxon>
        <taxon>Diplomonadida</taxon>
        <taxon>Hexamitidae</taxon>
        <taxon>Giardiinae</taxon>
        <taxon>Giardia</taxon>
    </lineage>
</organism>
<dbReference type="InterPro" id="IPR050660">
    <property type="entry name" value="NEK_Ser/Thr_kinase"/>
</dbReference>
<feature type="domain" description="Protein kinase" evidence="7">
    <location>
        <begin position="9"/>
        <end position="284"/>
    </location>
</feature>
<sequence>MPPDFPKRFSVLEETEKSDFFIVYLVYDNILKREIEIKAVDLDRIAGTDIRVSQGLRREAELHTRLNNLHIVRCYFADDFEREDKLFLGLEQTNGSLKDELTKRRRKRPDGDANPYLEEEVWNYIVQITEGLKYLHDLDNGVKVIVHRDLKPENIRISEDSDGRSVLKIGGFSCARGMGGSTFASTRFGKTDYNAPETWQTNTNTMRDYSVSVDIWSLGCIAYELCTLKRPELLKTDQIEDLADPEIELPAGFGEEMRTFIRNCLRINGNERWTAEDAFRYAYNMVTYGTSEHAEEQVHVDVHKIREAIRRDDWASLNTSALTGCTNDEMTDFIEDAMRGGYSNALSELCMTSYTLGLIPQVRYVRRADFPMPENFNLVLKNGDVERPDEDSYGYVGEYKNARGRNKRGTALILAAFRKQSTNLHNLLCEMGHVVDGVTALEAAMMGGIPDSVMYLLPELSMTQLTPLMCYAAAGSTKRVRDLLLRRDEAKVGMGGARSGLTALMYAAMHNQYETVNLLIPYEVMKTSSTGATALMQAARYGNADVVRLLIPHEKRMRDSYGYTAFINAARGGHLEVMDELYEYEGDMTPPNQTFEDLILSEIREFQAIRKTRIVVALQASLDWFRNKGIC</sequence>
<dbReference type="VEuPathDB" id="GiardiaDB:GMRT_10043"/>
<dbReference type="Proteomes" id="UP000315496">
    <property type="component" value="Chromosome 2"/>
</dbReference>
<dbReference type="PROSITE" id="PS50011">
    <property type="entry name" value="PROTEIN_KINASE_DOM"/>
    <property type="match status" value="1"/>
</dbReference>
<keyword evidence="9" id="KW-1185">Reference proteome</keyword>
<dbReference type="EC" id="2.7.11.1" evidence="1"/>
<evidence type="ECO:0000256" key="4">
    <source>
        <dbReference type="ARBA" id="ARBA00022777"/>
    </source>
</evidence>
<evidence type="ECO:0000313" key="9">
    <source>
        <dbReference type="Proteomes" id="UP000315496"/>
    </source>
</evidence>
<evidence type="ECO:0000313" key="8">
    <source>
        <dbReference type="EMBL" id="TNJ28039.1"/>
    </source>
</evidence>
<dbReference type="InterPro" id="IPR036770">
    <property type="entry name" value="Ankyrin_rpt-contain_sf"/>
</dbReference>
<dbReference type="PROSITE" id="PS50297">
    <property type="entry name" value="ANK_REP_REGION"/>
    <property type="match status" value="1"/>
</dbReference>
<keyword evidence="5" id="KW-0067">ATP-binding</keyword>
<dbReference type="Pfam" id="PF00069">
    <property type="entry name" value="Pkinase"/>
    <property type="match status" value="1"/>
</dbReference>
<dbReference type="Pfam" id="PF12796">
    <property type="entry name" value="Ank_2"/>
    <property type="match status" value="1"/>
</dbReference>
<dbReference type="OrthoDB" id="10252171at2759"/>
<dbReference type="SUPFAM" id="SSF48403">
    <property type="entry name" value="Ankyrin repeat"/>
    <property type="match status" value="1"/>
</dbReference>
<dbReference type="PANTHER" id="PTHR43671:SF13">
    <property type="entry name" value="SERINE_THREONINE-PROTEIN KINASE NEK2"/>
    <property type="match status" value="1"/>
</dbReference>
<keyword evidence="2" id="KW-0808">Transferase</keyword>
<evidence type="ECO:0000256" key="3">
    <source>
        <dbReference type="ARBA" id="ARBA00022741"/>
    </source>
</evidence>
<comment type="caution">
    <text evidence="8">The sequence shown here is derived from an EMBL/GenBank/DDBJ whole genome shotgun (WGS) entry which is preliminary data.</text>
</comment>
<protein>
    <recommendedName>
        <fullName evidence="1">non-specific serine/threonine protein kinase</fullName>
        <ecNumber evidence="1">2.7.11.1</ecNumber>
    </recommendedName>
</protein>
<dbReference type="GO" id="GO:0005524">
    <property type="term" value="F:ATP binding"/>
    <property type="evidence" value="ECO:0007669"/>
    <property type="project" value="UniProtKB-KW"/>
</dbReference>
<dbReference type="SMART" id="SM00220">
    <property type="entry name" value="S_TKc"/>
    <property type="match status" value="1"/>
</dbReference>
<keyword evidence="3" id="KW-0547">Nucleotide-binding</keyword>
<dbReference type="Gene3D" id="1.10.510.10">
    <property type="entry name" value="Transferase(Phosphotransferase) domain 1"/>
    <property type="match status" value="1"/>
</dbReference>
<dbReference type="AlphaFoldDB" id="A0A4Z1T686"/>
<keyword evidence="6" id="KW-0040">ANK repeat</keyword>
<dbReference type="GO" id="GO:0004674">
    <property type="term" value="F:protein serine/threonine kinase activity"/>
    <property type="evidence" value="ECO:0007669"/>
    <property type="project" value="UniProtKB-EC"/>
</dbReference>
<evidence type="ECO:0000256" key="2">
    <source>
        <dbReference type="ARBA" id="ARBA00022679"/>
    </source>
</evidence>
<dbReference type="EMBL" id="VDLU01000002">
    <property type="protein sequence ID" value="TNJ28039.1"/>
    <property type="molecule type" value="Genomic_DNA"/>
</dbReference>
<proteinExistence type="predicted"/>
<evidence type="ECO:0000259" key="7">
    <source>
        <dbReference type="PROSITE" id="PS50011"/>
    </source>
</evidence>
<reference evidence="8 9" key="1">
    <citation type="submission" date="2019-05" db="EMBL/GenBank/DDBJ databases">
        <title>The compact genome of Giardia muris reveals important steps in the evolution of intestinal protozoan parasites.</title>
        <authorList>
            <person name="Xu F."/>
            <person name="Jimenez-Gonzalez A."/>
            <person name="Einarsson E."/>
            <person name="Astvaldsson A."/>
            <person name="Peirasmaki D."/>
            <person name="Eckmann L."/>
            <person name="Andersson J.O."/>
            <person name="Svard S.G."/>
            <person name="Jerlstrom-Hultqvist J."/>
        </authorList>
    </citation>
    <scope>NUCLEOTIDE SEQUENCE [LARGE SCALE GENOMIC DNA]</scope>
    <source>
        <strain evidence="8 9">Roberts-Thomson</strain>
    </source>
</reference>
<keyword evidence="4 8" id="KW-0418">Kinase</keyword>
<evidence type="ECO:0000256" key="5">
    <source>
        <dbReference type="ARBA" id="ARBA00022840"/>
    </source>
</evidence>
<dbReference type="SMART" id="SM00248">
    <property type="entry name" value="ANK"/>
    <property type="match status" value="4"/>
</dbReference>
<evidence type="ECO:0000256" key="1">
    <source>
        <dbReference type="ARBA" id="ARBA00012513"/>
    </source>
</evidence>
<dbReference type="PANTHER" id="PTHR43671">
    <property type="entry name" value="SERINE/THREONINE-PROTEIN KINASE NEK"/>
    <property type="match status" value="1"/>
</dbReference>
<evidence type="ECO:0000256" key="6">
    <source>
        <dbReference type="PROSITE-ProRule" id="PRU00023"/>
    </source>
</evidence>
<gene>
    <name evidence="8" type="ORF">GMRT_10043</name>
</gene>
<dbReference type="InterPro" id="IPR002110">
    <property type="entry name" value="Ankyrin_rpt"/>
</dbReference>
<dbReference type="SUPFAM" id="SSF56112">
    <property type="entry name" value="Protein kinase-like (PK-like)"/>
    <property type="match status" value="1"/>
</dbReference>
<dbReference type="InterPro" id="IPR011009">
    <property type="entry name" value="Kinase-like_dom_sf"/>
</dbReference>